<accession>A0A5M8NZ66</accession>
<evidence type="ECO:0000313" key="2">
    <source>
        <dbReference type="EMBL" id="KAA6301443.1"/>
    </source>
</evidence>
<comment type="caution">
    <text evidence="2">The sequence shown here is derived from an EMBL/GenBank/DDBJ whole genome shotgun (WGS) entry which is preliminary data.</text>
</comment>
<organism evidence="2 3">
    <name type="scientific">Candidatus Ordinivivax streblomastigis</name>
    <dbReference type="NCBI Taxonomy" id="2540710"/>
    <lineage>
        <taxon>Bacteria</taxon>
        <taxon>Pseudomonadati</taxon>
        <taxon>Bacteroidota</taxon>
        <taxon>Bacteroidia</taxon>
        <taxon>Bacteroidales</taxon>
        <taxon>Candidatus Ordinivivax</taxon>
    </lineage>
</organism>
<dbReference type="EMBL" id="SNRX01000019">
    <property type="protein sequence ID" value="KAA6301443.1"/>
    <property type="molecule type" value="Genomic_DNA"/>
</dbReference>
<dbReference type="AlphaFoldDB" id="A0A5M8NZ66"/>
<evidence type="ECO:0008006" key="4">
    <source>
        <dbReference type="Google" id="ProtNLM"/>
    </source>
</evidence>
<feature type="signal peptide" evidence="1">
    <location>
        <begin position="1"/>
        <end position="20"/>
    </location>
</feature>
<feature type="chain" id="PRO_5024386063" description="Ig-like domain-containing protein" evidence="1">
    <location>
        <begin position="21"/>
        <end position="473"/>
    </location>
</feature>
<evidence type="ECO:0000256" key="1">
    <source>
        <dbReference type="SAM" id="SignalP"/>
    </source>
</evidence>
<dbReference type="Proteomes" id="UP000324575">
    <property type="component" value="Unassembled WGS sequence"/>
</dbReference>
<proteinExistence type="predicted"/>
<reference evidence="2 3" key="1">
    <citation type="submission" date="2019-03" db="EMBL/GenBank/DDBJ databases">
        <title>Single cell metagenomics reveals metabolic interactions within the superorganism composed of flagellate Streblomastix strix and complex community of Bacteroidetes bacteria on its surface.</title>
        <authorList>
            <person name="Treitli S.C."/>
            <person name="Kolisko M."/>
            <person name="Husnik F."/>
            <person name="Keeling P."/>
            <person name="Hampl V."/>
        </authorList>
    </citation>
    <scope>NUCLEOTIDE SEQUENCE [LARGE SCALE GENOMIC DNA]</scope>
    <source>
        <strain evidence="2">St1</strain>
    </source>
</reference>
<evidence type="ECO:0000313" key="3">
    <source>
        <dbReference type="Proteomes" id="UP000324575"/>
    </source>
</evidence>
<protein>
    <recommendedName>
        <fullName evidence="4">Ig-like domain-containing protein</fullName>
    </recommendedName>
</protein>
<sequence>MKKIVSYLLVLFICYGTMTAQVNIGNANDPHSGAVLDLSQTEEELGLLLPKVQLSSPKVFQLVDSDANDFDQLKTKAVGMCVYNTRVSQEDGLEEGLYVWNGAQWNTVSDNVARNMKAKDPLPKFDFEGKVKDGISALVSLEDPSAAGSYTFAMIAGKNYASVTPEHSGNAAFAVSFTENHTGSIREAIVLVTNSAGKSVPFVFSQDANTALCTNSGSMDLKIKSMGTLGKDGAVYLNVANPESQVNYVWTCNNVEVGIGTSLTVTQAGIYAVHGGSIGCGPKDEITVRLDRTQIAPSAVTVTTGNSSVLCGPSKRMLYAIDVSDYALNSEVIWIKDGEVTNQTGRSVGISEAGNWFAVIKYGDCYSKPSNIVTITENPASNSIRLNLENVKVNSTLMENAYHFYKGGSLFLSIENPDPNISYLWYNGDDLITTNPYVVPTILDSFFLRVIAIDNTGQLCPDEYGIRLKVTYP</sequence>
<name>A0A5M8NZ66_9BACT</name>
<keyword evidence="1" id="KW-0732">Signal</keyword>
<gene>
    <name evidence="2" type="ORF">EZS26_002430</name>
</gene>